<dbReference type="OrthoDB" id="10261384at2759"/>
<evidence type="ECO:0000256" key="4">
    <source>
        <dbReference type="ARBA" id="ARBA00022447"/>
    </source>
</evidence>
<dbReference type="PANTHER" id="PTHR28043:SF1">
    <property type="entry name" value="INCREASED RECOMBINATION CENTERS PROTEIN 6"/>
    <property type="match status" value="1"/>
</dbReference>
<dbReference type="PANTHER" id="PTHR28043">
    <property type="entry name" value="INCREASED RECOMBINATION CENTERS PROTEIN 6"/>
    <property type="match status" value="1"/>
</dbReference>
<comment type="caution">
    <text evidence="5">The sequence shown here is derived from an EMBL/GenBank/DDBJ whole genome shotgun (WGS) entry which is preliminary data.</text>
</comment>
<evidence type="ECO:0000313" key="6">
    <source>
        <dbReference type="Proteomes" id="UP000187013"/>
    </source>
</evidence>
<evidence type="ECO:0000256" key="3">
    <source>
        <dbReference type="ARBA" id="ARBA00015902"/>
    </source>
</evidence>
<evidence type="ECO:0000256" key="2">
    <source>
        <dbReference type="ARBA" id="ARBA00007973"/>
    </source>
</evidence>
<sequence length="240" mass="27590">MIMDDGSSPELPKNKILVTFGNSDNNYQRELVSQLFGIKINDGDRIVKNLVWKTKYYGVEYDLYIDDYDDFSSWFQEFTGEEFAVLREALAGLVVVDPYDPATQLNTLGLQDTFVVWINTDSKIDQEQVDEINDQLLQIEDDTIELVNLHSNKDTNEYGEKIGVPRFKEIVDTCPWKNCNMDYLTTPSNFANPANPQISLESLVQRMQHARLKHADSEMDNDEAMQIAQEIAEELMGRED</sequence>
<dbReference type="InterPro" id="IPR034627">
    <property type="entry name" value="Irc6"/>
</dbReference>
<organism evidence="5 6">
    <name type="scientific">Zygosaccharomyces rouxii</name>
    <dbReference type="NCBI Taxonomy" id="4956"/>
    <lineage>
        <taxon>Eukaryota</taxon>
        <taxon>Fungi</taxon>
        <taxon>Dikarya</taxon>
        <taxon>Ascomycota</taxon>
        <taxon>Saccharomycotina</taxon>
        <taxon>Saccharomycetes</taxon>
        <taxon>Saccharomycetales</taxon>
        <taxon>Saccharomycetaceae</taxon>
        <taxon>Zygosaccharomyces</taxon>
    </lineage>
</organism>
<dbReference type="GO" id="GO:0016192">
    <property type="term" value="P:vesicle-mediated transport"/>
    <property type="evidence" value="ECO:0007669"/>
    <property type="project" value="InterPro"/>
</dbReference>
<dbReference type="EMBL" id="BDGX01000040">
    <property type="protein sequence ID" value="GAV54642.1"/>
    <property type="molecule type" value="Genomic_DNA"/>
</dbReference>
<dbReference type="AlphaFoldDB" id="A0A1Q3AG44"/>
<dbReference type="Gene3D" id="3.40.50.11960">
    <property type="match status" value="1"/>
</dbReference>
<dbReference type="GO" id="GO:0030674">
    <property type="term" value="F:protein-macromolecule adaptor activity"/>
    <property type="evidence" value="ECO:0007669"/>
    <property type="project" value="TreeGrafter"/>
</dbReference>
<protein>
    <recommendedName>
        <fullName evidence="3">Increased recombination centers protein 6</fullName>
    </recommendedName>
</protein>
<comment type="function">
    <text evidence="1">Involved in gross chromosomal rearrangements (GCRs) and telomere healing.</text>
</comment>
<accession>A0A1Q3AG44</accession>
<proteinExistence type="inferred from homology"/>
<dbReference type="Proteomes" id="UP000187013">
    <property type="component" value="Unassembled WGS sequence"/>
</dbReference>
<evidence type="ECO:0000256" key="1">
    <source>
        <dbReference type="ARBA" id="ARBA00002976"/>
    </source>
</evidence>
<comment type="similarity">
    <text evidence="2">Belongs to the IRC6 family.</text>
</comment>
<evidence type="ECO:0000313" key="5">
    <source>
        <dbReference type="EMBL" id="GAV54642.1"/>
    </source>
</evidence>
<keyword evidence="4" id="KW-0160">Chromosomal rearrangement</keyword>
<reference evidence="5 6" key="1">
    <citation type="submission" date="2016-08" db="EMBL/GenBank/DDBJ databases">
        <title>Draft genome sequence of allopolyploid Zygosaccharomyces rouxii.</title>
        <authorList>
            <person name="Watanabe J."/>
            <person name="Uehara K."/>
            <person name="Mogi Y."/>
            <person name="Tsukioka Y."/>
        </authorList>
    </citation>
    <scope>NUCLEOTIDE SEQUENCE [LARGE SCALE GENOMIC DNA]</scope>
    <source>
        <strain evidence="5 6">NBRC 110957</strain>
    </source>
</reference>
<name>A0A1Q3AG44_ZYGRO</name>
<gene>
    <name evidence="5" type="ORF">ZYGR_0AN01100</name>
</gene>